<feature type="coiled-coil region" evidence="1">
    <location>
        <begin position="43"/>
        <end position="95"/>
    </location>
</feature>
<dbReference type="InterPro" id="IPR009003">
    <property type="entry name" value="Peptidase_S1_PA"/>
</dbReference>
<evidence type="ECO:0000256" key="2">
    <source>
        <dbReference type="SAM" id="Phobius"/>
    </source>
</evidence>
<reference evidence="3 4" key="1">
    <citation type="submission" date="2017-09" db="EMBL/GenBank/DDBJ databases">
        <title>Depth-based differentiation of microbial function through sediment-hosted aquifers and enrichment of novel symbionts in the deep terrestrial subsurface.</title>
        <authorList>
            <person name="Probst A.J."/>
            <person name="Ladd B."/>
            <person name="Jarett J.K."/>
            <person name="Geller-Mcgrath D.E."/>
            <person name="Sieber C.M."/>
            <person name="Emerson J.B."/>
            <person name="Anantharaman K."/>
            <person name="Thomas B.C."/>
            <person name="Malmstrom R."/>
            <person name="Stieglmeier M."/>
            <person name="Klingl A."/>
            <person name="Woyke T."/>
            <person name="Ryan C.M."/>
            <person name="Banfield J.F."/>
        </authorList>
    </citation>
    <scope>NUCLEOTIDE SEQUENCE [LARGE SCALE GENOMIC DNA]</scope>
    <source>
        <strain evidence="3">CG10_big_fil_rev_8_21_14_0_10_42_12</strain>
    </source>
</reference>
<evidence type="ECO:0000313" key="4">
    <source>
        <dbReference type="Proteomes" id="UP000231333"/>
    </source>
</evidence>
<evidence type="ECO:0008006" key="5">
    <source>
        <dbReference type="Google" id="ProtNLM"/>
    </source>
</evidence>
<keyword evidence="2" id="KW-0812">Transmembrane</keyword>
<sequence length="299" mass="32579">MKLPFSPGIFYISLVAVIAAFGMVIVKYESDKQEIVSIIQDLVVAQQENLASTQQELEDLRAESTELALLKETEIQEQNERLQDLSSRLATLQTTPKTNSTTDIVNSWNSAVYRVVCRYTTSRGTAFTQTGSGLGFNLSDSAIFMTNKHVLTPEDPGILDKCTVSQNGVDLFALDLQKTRVDVSLDFAYNTFSGPQNVFKKKLVNEHICRSSSVSQGESIVILGYPITGVKNSATVTEGIIAGFEDDYYVTSAKIEQGNSGGAAVLTSQSCLLGLPTFAQVGKVESLARILKLEKLIDL</sequence>
<feature type="transmembrane region" description="Helical" evidence="2">
    <location>
        <begin position="6"/>
        <end position="26"/>
    </location>
</feature>
<dbReference type="EMBL" id="PCXL01000011">
    <property type="protein sequence ID" value="PIR38340.1"/>
    <property type="molecule type" value="Genomic_DNA"/>
</dbReference>
<comment type="caution">
    <text evidence="3">The sequence shown here is derived from an EMBL/GenBank/DDBJ whole genome shotgun (WGS) entry which is preliminary data.</text>
</comment>
<evidence type="ECO:0000313" key="3">
    <source>
        <dbReference type="EMBL" id="PIR38340.1"/>
    </source>
</evidence>
<gene>
    <name evidence="3" type="ORF">COV34_01910</name>
</gene>
<name>A0A2H0QVN5_9BACT</name>
<dbReference type="Gene3D" id="2.40.10.120">
    <property type="match status" value="1"/>
</dbReference>
<accession>A0A2H0QVN5</accession>
<protein>
    <recommendedName>
        <fullName evidence="5">Serine protease</fullName>
    </recommendedName>
</protein>
<dbReference type="AlphaFoldDB" id="A0A2H0QVN5"/>
<dbReference type="SUPFAM" id="SSF50494">
    <property type="entry name" value="Trypsin-like serine proteases"/>
    <property type="match status" value="1"/>
</dbReference>
<dbReference type="Pfam" id="PF13365">
    <property type="entry name" value="Trypsin_2"/>
    <property type="match status" value="1"/>
</dbReference>
<organism evidence="3 4">
    <name type="scientific">Candidatus Zambryskibacteria bacterium CG10_big_fil_rev_8_21_14_0_10_42_12</name>
    <dbReference type="NCBI Taxonomy" id="1975115"/>
    <lineage>
        <taxon>Bacteria</taxon>
        <taxon>Candidatus Zambryskiibacteriota</taxon>
    </lineage>
</organism>
<dbReference type="Proteomes" id="UP000231333">
    <property type="component" value="Unassembled WGS sequence"/>
</dbReference>
<evidence type="ECO:0000256" key="1">
    <source>
        <dbReference type="SAM" id="Coils"/>
    </source>
</evidence>
<keyword evidence="2" id="KW-0472">Membrane</keyword>
<keyword evidence="2" id="KW-1133">Transmembrane helix</keyword>
<keyword evidence="1" id="KW-0175">Coiled coil</keyword>
<proteinExistence type="predicted"/>